<dbReference type="InterPro" id="IPR050900">
    <property type="entry name" value="Transposase_IS3/IS150/IS904"/>
</dbReference>
<dbReference type="PANTHER" id="PTHR46889">
    <property type="entry name" value="TRANSPOSASE INSF FOR INSERTION SEQUENCE IS3B-RELATED"/>
    <property type="match status" value="1"/>
</dbReference>
<dbReference type="AlphaFoldDB" id="A0A1N7KT54"/>
<dbReference type="GO" id="GO:0003676">
    <property type="term" value="F:nucleic acid binding"/>
    <property type="evidence" value="ECO:0007669"/>
    <property type="project" value="InterPro"/>
</dbReference>
<evidence type="ECO:0000313" key="3">
    <source>
        <dbReference type="Proteomes" id="UP000187608"/>
    </source>
</evidence>
<dbReference type="RefSeq" id="WP_076560800.1">
    <property type="nucleotide sequence ID" value="NZ_FTOC01000018.1"/>
</dbReference>
<protein>
    <submittedName>
        <fullName evidence="2">Integrase core domain-containing protein</fullName>
    </submittedName>
</protein>
<dbReference type="PANTHER" id="PTHR46889:SF5">
    <property type="entry name" value="INTEGRASE PROTEIN"/>
    <property type="match status" value="1"/>
</dbReference>
<name>A0A1N7KT54_9BACI</name>
<dbReference type="InterPro" id="IPR036397">
    <property type="entry name" value="RNaseH_sf"/>
</dbReference>
<dbReference type="GO" id="GO:0015074">
    <property type="term" value="P:DNA integration"/>
    <property type="evidence" value="ECO:0007669"/>
    <property type="project" value="InterPro"/>
</dbReference>
<dbReference type="EMBL" id="FTOC01000018">
    <property type="protein sequence ID" value="SIS64788.1"/>
    <property type="molecule type" value="Genomic_DNA"/>
</dbReference>
<evidence type="ECO:0000259" key="1">
    <source>
        <dbReference type="PROSITE" id="PS50994"/>
    </source>
</evidence>
<organism evidence="2 3">
    <name type="scientific">Salimicrobium flavidum</name>
    <dbReference type="NCBI Taxonomy" id="570947"/>
    <lineage>
        <taxon>Bacteria</taxon>
        <taxon>Bacillati</taxon>
        <taxon>Bacillota</taxon>
        <taxon>Bacilli</taxon>
        <taxon>Bacillales</taxon>
        <taxon>Bacillaceae</taxon>
        <taxon>Salimicrobium</taxon>
    </lineage>
</organism>
<dbReference type="Gene3D" id="3.30.420.10">
    <property type="entry name" value="Ribonuclease H-like superfamily/Ribonuclease H"/>
    <property type="match status" value="1"/>
</dbReference>
<feature type="domain" description="Integrase catalytic" evidence="1">
    <location>
        <begin position="161"/>
        <end position="340"/>
    </location>
</feature>
<proteinExistence type="predicted"/>
<keyword evidence="3" id="KW-1185">Reference proteome</keyword>
<dbReference type="STRING" id="570947.SAMN05421687_1181"/>
<dbReference type="InterPro" id="IPR012337">
    <property type="entry name" value="RNaseH-like_sf"/>
</dbReference>
<dbReference type="Pfam" id="PF13683">
    <property type="entry name" value="rve_3"/>
    <property type="match status" value="1"/>
</dbReference>
<reference evidence="3" key="1">
    <citation type="submission" date="2017-01" db="EMBL/GenBank/DDBJ databases">
        <authorList>
            <person name="Varghese N."/>
            <person name="Submissions S."/>
        </authorList>
    </citation>
    <scope>NUCLEOTIDE SEQUENCE [LARGE SCALE GENOMIC DNA]</scope>
    <source>
        <strain evidence="3">DSM 23127</strain>
    </source>
</reference>
<evidence type="ECO:0000313" key="2">
    <source>
        <dbReference type="EMBL" id="SIS64788.1"/>
    </source>
</evidence>
<dbReference type="InterPro" id="IPR001584">
    <property type="entry name" value="Integrase_cat-core"/>
</dbReference>
<dbReference type="Proteomes" id="UP000187608">
    <property type="component" value="Unassembled WGS sequence"/>
</dbReference>
<sequence>MKFLYPFIHYCKRWVFYLRKLFKIDLRSAVARRFEYLELQSQLAEYVHYHEKHDLPKPRPSQAFRHLWVALSKLHKDWTKHLGLVKPSTVRKWHRNLFKTLWKHKSRNVGRPPLQREWIKTIKEIHKENPLYSPERIHDQLKQLGIENVPAPNTIAKYLPETRKPTTDKQRDSWKAFIRNHLSETWAMDFLTIPTIKMDVLYIFVIIHHKTRKIIHFSVTKNPNQQWVKQQLREATPYNQKPTYLIHDNDPVFHSKEIQNFLEDAEITSKNTSYRSPWQNPYAERVNGTLRREVLDYLIPLNERHVEQKLYEYIHSYYNTHHTHQGLRRKTPMPTPTHLPVPVEKTKLKKTPVLGGLYHTYWRAS</sequence>
<gene>
    <name evidence="2" type="ORF">SAMN05421687_1181</name>
</gene>
<accession>A0A1N7KT54</accession>
<dbReference type="PROSITE" id="PS50994">
    <property type="entry name" value="INTEGRASE"/>
    <property type="match status" value="1"/>
</dbReference>
<dbReference type="OrthoDB" id="9781005at2"/>
<dbReference type="SUPFAM" id="SSF53098">
    <property type="entry name" value="Ribonuclease H-like"/>
    <property type="match status" value="1"/>
</dbReference>